<name>A0A8T2NJE5_9TELE</name>
<accession>A0A8T2NJE5</accession>
<feature type="transmembrane region" description="Helical" evidence="5">
    <location>
        <begin position="306"/>
        <end position="326"/>
    </location>
</feature>
<dbReference type="SUPFAM" id="SSF103473">
    <property type="entry name" value="MFS general substrate transporter"/>
    <property type="match status" value="1"/>
</dbReference>
<keyword evidence="3 5" id="KW-1133">Transmembrane helix</keyword>
<evidence type="ECO:0000256" key="2">
    <source>
        <dbReference type="ARBA" id="ARBA00022692"/>
    </source>
</evidence>
<dbReference type="OrthoDB" id="3936150at2759"/>
<evidence type="ECO:0000313" key="6">
    <source>
        <dbReference type="EMBL" id="KAG9339816.1"/>
    </source>
</evidence>
<feature type="transmembrane region" description="Helical" evidence="5">
    <location>
        <begin position="226"/>
        <end position="244"/>
    </location>
</feature>
<evidence type="ECO:0008006" key="8">
    <source>
        <dbReference type="Google" id="ProtNLM"/>
    </source>
</evidence>
<keyword evidence="2 5" id="KW-0812">Transmembrane</keyword>
<comment type="subcellular location">
    <subcellularLocation>
        <location evidence="1">Membrane</location>
        <topology evidence="1">Multi-pass membrane protein</topology>
    </subcellularLocation>
</comment>
<reference evidence="6" key="1">
    <citation type="thesis" date="2021" institute="BYU ScholarsArchive" country="Provo, UT, USA">
        <title>Applications of and Algorithms for Genome Assembly and Genomic Analyses with an Emphasis on Marine Teleosts.</title>
        <authorList>
            <person name="Pickett B.D."/>
        </authorList>
    </citation>
    <scope>NUCLEOTIDE SEQUENCE</scope>
    <source>
        <strain evidence="6">HI-2016</strain>
    </source>
</reference>
<keyword evidence="7" id="KW-1185">Reference proteome</keyword>
<dbReference type="GO" id="GO:0016020">
    <property type="term" value="C:membrane"/>
    <property type="evidence" value="ECO:0007669"/>
    <property type="project" value="UniProtKB-SubCell"/>
</dbReference>
<dbReference type="InterPro" id="IPR036259">
    <property type="entry name" value="MFS_trans_sf"/>
</dbReference>
<dbReference type="InterPro" id="IPR005828">
    <property type="entry name" value="MFS_sugar_transport-like"/>
</dbReference>
<dbReference type="Pfam" id="PF00083">
    <property type="entry name" value="Sugar_tr"/>
    <property type="match status" value="2"/>
</dbReference>
<dbReference type="Gene3D" id="1.20.1250.20">
    <property type="entry name" value="MFS general substrate transporter like domains"/>
    <property type="match status" value="2"/>
</dbReference>
<dbReference type="AlphaFoldDB" id="A0A8T2NJE5"/>
<evidence type="ECO:0000256" key="4">
    <source>
        <dbReference type="ARBA" id="ARBA00023136"/>
    </source>
</evidence>
<dbReference type="EMBL" id="JAFBMS010000050">
    <property type="protein sequence ID" value="KAG9339816.1"/>
    <property type="molecule type" value="Genomic_DNA"/>
</dbReference>
<evidence type="ECO:0000313" key="7">
    <source>
        <dbReference type="Proteomes" id="UP000824540"/>
    </source>
</evidence>
<feature type="transmembrane region" description="Helical" evidence="5">
    <location>
        <begin position="338"/>
        <end position="360"/>
    </location>
</feature>
<dbReference type="PANTHER" id="PTHR24064">
    <property type="entry name" value="SOLUTE CARRIER FAMILY 22 MEMBER"/>
    <property type="match status" value="1"/>
</dbReference>
<feature type="transmembrane region" description="Helical" evidence="5">
    <location>
        <begin position="455"/>
        <end position="475"/>
    </location>
</feature>
<organism evidence="6 7">
    <name type="scientific">Albula glossodonta</name>
    <name type="common">roundjaw bonefish</name>
    <dbReference type="NCBI Taxonomy" id="121402"/>
    <lineage>
        <taxon>Eukaryota</taxon>
        <taxon>Metazoa</taxon>
        <taxon>Chordata</taxon>
        <taxon>Craniata</taxon>
        <taxon>Vertebrata</taxon>
        <taxon>Euteleostomi</taxon>
        <taxon>Actinopterygii</taxon>
        <taxon>Neopterygii</taxon>
        <taxon>Teleostei</taxon>
        <taxon>Albuliformes</taxon>
        <taxon>Albulidae</taxon>
        <taxon>Albula</taxon>
    </lineage>
</organism>
<evidence type="ECO:0000256" key="5">
    <source>
        <dbReference type="SAM" id="Phobius"/>
    </source>
</evidence>
<dbReference type="GO" id="GO:0022857">
    <property type="term" value="F:transmembrane transporter activity"/>
    <property type="evidence" value="ECO:0007669"/>
    <property type="project" value="InterPro"/>
</dbReference>
<keyword evidence="4 5" id="KW-0472">Membrane</keyword>
<protein>
    <recommendedName>
        <fullName evidence="8">Major facilitator superfamily (MFS) profile domain-containing protein</fullName>
    </recommendedName>
</protein>
<sequence length="518" mass="58389">MHMRDYDDVTRFLGEWGPFQKTVFSLLCLSIVPNGFTGLSIVFIADTPTHRCAIPQNANISDEWRNSSIPLEEENGQVQYSKCTRYKLDVIKHLSNNGYMPGIDVNVTEIQLEGCEDGWEYARDIYFSTIVSEWDLVCGNSWKVPLTSSMFFVGVLMGSFISGQLSDRFGRKIILFATMAVQTLFTFIQVFSTSWVMFCALFFVVGMGQISNYVAAFVLEIGEYCFWPLAFQVFCIFLSGERFVPESPRWLLCQGRVEEAEAILRDAARRNGVTPPEVIFHPVQVGNNPEKLQHHNICDLVKSSNIRWITITLCLVWMVLSAGYFALSLNVSNLHGNTYFNCFLSAAVEIPAYVVAWLLFHYCPRRLCLSPTLFLGGVGLLFIQLIPRNVNWLCVTLEMVGKFGFTAAFSVVYAFTAELYPTVLRNTAVCACSMASRVGSISAPYFVYLGRYYKSLPYLLMGSLTVFSALLSLLLPESRGMPLPETIDHMQSIQGFKKRKAPYHLTSAIAEDENVSEM</sequence>
<gene>
    <name evidence="6" type="ORF">JZ751_022483</name>
</gene>
<feature type="transmembrane region" description="Helical" evidence="5">
    <location>
        <begin position="367"/>
        <end position="387"/>
    </location>
</feature>
<evidence type="ECO:0000256" key="1">
    <source>
        <dbReference type="ARBA" id="ARBA00004141"/>
    </source>
</evidence>
<dbReference type="Proteomes" id="UP000824540">
    <property type="component" value="Unassembled WGS sequence"/>
</dbReference>
<comment type="caution">
    <text evidence="6">The sequence shown here is derived from an EMBL/GenBank/DDBJ whole genome shotgun (WGS) entry which is preliminary data.</text>
</comment>
<feature type="transmembrane region" description="Helical" evidence="5">
    <location>
        <begin position="142"/>
        <end position="161"/>
    </location>
</feature>
<evidence type="ECO:0000256" key="3">
    <source>
        <dbReference type="ARBA" id="ARBA00022989"/>
    </source>
</evidence>
<proteinExistence type="predicted"/>
<feature type="transmembrane region" description="Helical" evidence="5">
    <location>
        <begin position="173"/>
        <end position="206"/>
    </location>
</feature>